<dbReference type="EC" id="5.2.1.8" evidence="1"/>
<keyword evidence="3 5" id="KW-0413">Isomerase</keyword>
<sequence length="188" mass="20222">MAHTAPPARNPKVAFETRYGRFVAQLFEREAPISTANLLTRVEKGFLTNSSIYRIVTLANQPDTVPAKIEVVQFGLPRSSAQEADPLPPIAHETTAATGLRHLDGTLSMARLAPGTAGSAFFICIGDQPDLDFGGRRNPDGQGFAAFGQIVEGMDVVRTIFAQAEDATDQLSNPIPIDSVRRLGGRSF</sequence>
<dbReference type="SUPFAM" id="SSF50891">
    <property type="entry name" value="Cyclophilin-like"/>
    <property type="match status" value="1"/>
</dbReference>
<gene>
    <name evidence="5" type="ORF">JKG68_21985</name>
</gene>
<proteinExistence type="predicted"/>
<dbReference type="PANTHER" id="PTHR45625">
    <property type="entry name" value="PEPTIDYL-PROLYL CIS-TRANS ISOMERASE-RELATED"/>
    <property type="match status" value="1"/>
</dbReference>
<dbReference type="InterPro" id="IPR002130">
    <property type="entry name" value="Cyclophilin-type_PPIase_dom"/>
</dbReference>
<keyword evidence="6" id="KW-1185">Reference proteome</keyword>
<evidence type="ECO:0000313" key="6">
    <source>
        <dbReference type="Proteomes" id="UP000605848"/>
    </source>
</evidence>
<evidence type="ECO:0000259" key="4">
    <source>
        <dbReference type="PROSITE" id="PS50072"/>
    </source>
</evidence>
<dbReference type="PANTHER" id="PTHR45625:SF4">
    <property type="entry name" value="PEPTIDYLPROLYL ISOMERASE DOMAIN AND WD REPEAT-CONTAINING PROTEIN 1"/>
    <property type="match status" value="1"/>
</dbReference>
<evidence type="ECO:0000313" key="5">
    <source>
        <dbReference type="EMBL" id="MBL0406628.1"/>
    </source>
</evidence>
<accession>A0A936ZL49</accession>
<name>A0A936ZL49_9HYPH</name>
<dbReference type="Proteomes" id="UP000605848">
    <property type="component" value="Unassembled WGS sequence"/>
</dbReference>
<feature type="domain" description="PPIase cyclophilin-type" evidence="4">
    <location>
        <begin position="20"/>
        <end position="182"/>
    </location>
</feature>
<dbReference type="AlphaFoldDB" id="A0A936ZL49"/>
<dbReference type="InterPro" id="IPR044666">
    <property type="entry name" value="Cyclophilin_A-like"/>
</dbReference>
<dbReference type="InterPro" id="IPR029000">
    <property type="entry name" value="Cyclophilin-like_dom_sf"/>
</dbReference>
<reference evidence="5" key="1">
    <citation type="submission" date="2021-01" db="EMBL/GenBank/DDBJ databases">
        <title>Microvirga sp.</title>
        <authorList>
            <person name="Kim M.K."/>
        </authorList>
    </citation>
    <scope>NUCLEOTIDE SEQUENCE</scope>
    <source>
        <strain evidence="5">5420S-16</strain>
    </source>
</reference>
<dbReference type="Gene3D" id="2.40.100.10">
    <property type="entry name" value="Cyclophilin-like"/>
    <property type="match status" value="1"/>
</dbReference>
<evidence type="ECO:0000256" key="1">
    <source>
        <dbReference type="ARBA" id="ARBA00013194"/>
    </source>
</evidence>
<dbReference type="GO" id="GO:0003755">
    <property type="term" value="F:peptidyl-prolyl cis-trans isomerase activity"/>
    <property type="evidence" value="ECO:0007669"/>
    <property type="project" value="UniProtKB-KW"/>
</dbReference>
<evidence type="ECO:0000256" key="3">
    <source>
        <dbReference type="ARBA" id="ARBA00023235"/>
    </source>
</evidence>
<protein>
    <recommendedName>
        <fullName evidence="1">peptidylprolyl isomerase</fullName>
        <ecNumber evidence="1">5.2.1.8</ecNumber>
    </recommendedName>
</protein>
<dbReference type="EMBL" id="JAEQMY010000046">
    <property type="protein sequence ID" value="MBL0406628.1"/>
    <property type="molecule type" value="Genomic_DNA"/>
</dbReference>
<evidence type="ECO:0000256" key="2">
    <source>
        <dbReference type="ARBA" id="ARBA00023110"/>
    </source>
</evidence>
<comment type="caution">
    <text evidence="5">The sequence shown here is derived from an EMBL/GenBank/DDBJ whole genome shotgun (WGS) entry which is preliminary data.</text>
</comment>
<keyword evidence="2" id="KW-0697">Rotamase</keyword>
<dbReference type="CDD" id="cd00317">
    <property type="entry name" value="cyclophilin"/>
    <property type="match status" value="1"/>
</dbReference>
<organism evidence="5 6">
    <name type="scientific">Microvirga aerilata</name>
    <dbReference type="NCBI Taxonomy" id="670292"/>
    <lineage>
        <taxon>Bacteria</taxon>
        <taxon>Pseudomonadati</taxon>
        <taxon>Pseudomonadota</taxon>
        <taxon>Alphaproteobacteria</taxon>
        <taxon>Hyphomicrobiales</taxon>
        <taxon>Methylobacteriaceae</taxon>
        <taxon>Microvirga</taxon>
    </lineage>
</organism>
<dbReference type="PROSITE" id="PS50072">
    <property type="entry name" value="CSA_PPIASE_2"/>
    <property type="match status" value="1"/>
</dbReference>
<dbReference type="Pfam" id="PF00160">
    <property type="entry name" value="Pro_isomerase"/>
    <property type="match status" value="1"/>
</dbReference>
<dbReference type="RefSeq" id="WP_202063497.1">
    <property type="nucleotide sequence ID" value="NZ_JAEQMY010000046.1"/>
</dbReference>